<dbReference type="EC" id="4.4.1.17" evidence="11"/>
<comment type="subcellular location">
    <subcellularLocation>
        <location evidence="1 11">Mitochondrion inner membrane</location>
    </subcellularLocation>
</comment>
<evidence type="ECO:0000256" key="10">
    <source>
        <dbReference type="ARBA" id="ARBA00023944"/>
    </source>
</evidence>
<keyword evidence="7 11" id="KW-0496">Mitochondrion</keyword>
<proteinExistence type="inferred from homology"/>
<evidence type="ECO:0000256" key="3">
    <source>
        <dbReference type="ARBA" id="ARBA00022617"/>
    </source>
</evidence>
<comment type="similarity">
    <text evidence="2 11">Belongs to the cytochrome c-type heme lyase family.</text>
</comment>
<reference evidence="13" key="1">
    <citation type="submission" date="2020-11" db="EMBL/GenBank/DDBJ databases">
        <authorList>
            <person name="Tran Van P."/>
        </authorList>
    </citation>
    <scope>NUCLEOTIDE SEQUENCE</scope>
</reference>
<dbReference type="Pfam" id="PF01265">
    <property type="entry name" value="Cyto_heme_lyase"/>
    <property type="match status" value="1"/>
</dbReference>
<comment type="catalytic activity">
    <reaction evidence="10">
        <text>holo-[cytochrome c] = apo-[cytochrome c] + heme b</text>
        <dbReference type="Rhea" id="RHEA:22648"/>
        <dbReference type="Rhea" id="RHEA-COMP:10725"/>
        <dbReference type="Rhea" id="RHEA-COMP:10726"/>
        <dbReference type="ChEBI" id="CHEBI:29950"/>
        <dbReference type="ChEBI" id="CHEBI:60344"/>
        <dbReference type="ChEBI" id="CHEBI:83739"/>
        <dbReference type="EC" id="4.4.1.17"/>
    </reaction>
    <physiologicalReaction direction="right-to-left" evidence="10">
        <dbReference type="Rhea" id="RHEA:22650"/>
    </physiologicalReaction>
</comment>
<keyword evidence="3 11" id="KW-0349">Heme</keyword>
<keyword evidence="8 11" id="KW-0472">Membrane</keyword>
<evidence type="ECO:0000256" key="1">
    <source>
        <dbReference type="ARBA" id="ARBA00004273"/>
    </source>
</evidence>
<dbReference type="EMBL" id="OE179368">
    <property type="protein sequence ID" value="CAD7568584.1"/>
    <property type="molecule type" value="Genomic_DNA"/>
</dbReference>
<keyword evidence="4 11" id="KW-0479">Metal-binding</keyword>
<keyword evidence="6 11" id="KW-0408">Iron</keyword>
<evidence type="ECO:0000256" key="5">
    <source>
        <dbReference type="ARBA" id="ARBA00022792"/>
    </source>
</evidence>
<dbReference type="PANTHER" id="PTHR12743">
    <property type="entry name" value="CYTOCHROME C1 HEME LYASE"/>
    <property type="match status" value="1"/>
</dbReference>
<keyword evidence="5 11" id="KW-0999">Mitochondrion inner membrane</keyword>
<dbReference type="GO" id="GO:0046872">
    <property type="term" value="F:metal ion binding"/>
    <property type="evidence" value="ECO:0007669"/>
    <property type="project" value="UniProtKB-KW"/>
</dbReference>
<dbReference type="AlphaFoldDB" id="A0A7R9P3D8"/>
<evidence type="ECO:0000256" key="2">
    <source>
        <dbReference type="ARBA" id="ARBA00007255"/>
    </source>
</evidence>
<evidence type="ECO:0000256" key="7">
    <source>
        <dbReference type="ARBA" id="ARBA00023128"/>
    </source>
</evidence>
<evidence type="ECO:0000256" key="12">
    <source>
        <dbReference type="SAM" id="MobiDB-lite"/>
    </source>
</evidence>
<dbReference type="GO" id="GO:0005743">
    <property type="term" value="C:mitochondrial inner membrane"/>
    <property type="evidence" value="ECO:0007669"/>
    <property type="project" value="UniProtKB-SubCell"/>
</dbReference>
<evidence type="ECO:0000256" key="8">
    <source>
        <dbReference type="ARBA" id="ARBA00023136"/>
    </source>
</evidence>
<name>A0A7R9P3D8_TIMCA</name>
<protein>
    <recommendedName>
        <fullName evidence="11">Holocytochrome c-type synthase</fullName>
        <ecNumber evidence="11">4.4.1.17</ecNumber>
    </recommendedName>
</protein>
<feature type="region of interest" description="Disordered" evidence="12">
    <location>
        <begin position="251"/>
        <end position="275"/>
    </location>
</feature>
<evidence type="ECO:0000256" key="9">
    <source>
        <dbReference type="ARBA" id="ARBA00023239"/>
    </source>
</evidence>
<evidence type="ECO:0000256" key="4">
    <source>
        <dbReference type="ARBA" id="ARBA00022723"/>
    </source>
</evidence>
<sequence>MTQEAWHEVLKWEALHAKECTDPKLKRFGGKATEYSPRARIRHWMGCGKEVRYIIDYYDGPIHPGSYSFAILDVRPAMDSWENCWDRMKVAYWRWMYSKEADDTSSSTSKEVYLHLSGQRMGNYLGKTTQYSRLGPNHDLPVIGSLVYCKSSTLDHMPTEESQKTIDDDKNIFEITIEQLLHRHHRILSPQLTDDLTTSIVCHKLAENKQQSTYLFYQLRRPRIVYTTTHTNNTTDYNILKATPVQHSATTFLQQRPSTEKKKHSTNAQGDRRDESRNSSYCVCWAPNPLANTLVVLSSTAEDGEIEVRILVGSDSEFVNNETEQELYSSESKRSEQVGVAADIYNTKSYDKVINYMTSHCNRAMPTELLLSVDEDSANLCK</sequence>
<dbReference type="InterPro" id="IPR000511">
    <property type="entry name" value="Holocyt_c/c1_synthase"/>
</dbReference>
<organism evidence="13">
    <name type="scientific">Timema californicum</name>
    <name type="common">California timema</name>
    <name type="synonym">Walking stick</name>
    <dbReference type="NCBI Taxonomy" id="61474"/>
    <lineage>
        <taxon>Eukaryota</taxon>
        <taxon>Metazoa</taxon>
        <taxon>Ecdysozoa</taxon>
        <taxon>Arthropoda</taxon>
        <taxon>Hexapoda</taxon>
        <taxon>Insecta</taxon>
        <taxon>Pterygota</taxon>
        <taxon>Neoptera</taxon>
        <taxon>Polyneoptera</taxon>
        <taxon>Phasmatodea</taxon>
        <taxon>Timematodea</taxon>
        <taxon>Timematoidea</taxon>
        <taxon>Timematidae</taxon>
        <taxon>Timema</taxon>
    </lineage>
</organism>
<comment type="function">
    <text evidence="11">Lyase that catalyzes the covalent linking of the heme group to the cytochrome C apoprotein to produce the mature functional cytochrome.</text>
</comment>
<accession>A0A7R9P3D8</accession>
<dbReference type="GO" id="GO:0004408">
    <property type="term" value="F:holocytochrome-c synthase activity"/>
    <property type="evidence" value="ECO:0007669"/>
    <property type="project" value="UniProtKB-EC"/>
</dbReference>
<keyword evidence="9 11" id="KW-0456">Lyase</keyword>
<evidence type="ECO:0000256" key="11">
    <source>
        <dbReference type="RuleBase" id="RU363130"/>
    </source>
</evidence>
<evidence type="ECO:0000313" key="13">
    <source>
        <dbReference type="EMBL" id="CAD7568584.1"/>
    </source>
</evidence>
<evidence type="ECO:0000256" key="6">
    <source>
        <dbReference type="ARBA" id="ARBA00023004"/>
    </source>
</evidence>
<dbReference type="PANTHER" id="PTHR12743:SF0">
    <property type="entry name" value="HOLOCYTOCHROME C-TYPE SYNTHASE"/>
    <property type="match status" value="1"/>
</dbReference>
<gene>
    <name evidence="13" type="ORF">TCMB3V08_LOCUS1350</name>
</gene>